<evidence type="ECO:0000313" key="3">
    <source>
        <dbReference type="EMBL" id="MFK4444897.1"/>
    </source>
</evidence>
<accession>A0ABW8MSL9</accession>
<keyword evidence="1 2" id="KW-0732">Signal</keyword>
<keyword evidence="4" id="KW-1185">Reference proteome</keyword>
<dbReference type="Proteomes" id="UP001620514">
    <property type="component" value="Unassembled WGS sequence"/>
</dbReference>
<comment type="caution">
    <text evidence="3">The sequence shown here is derived from an EMBL/GenBank/DDBJ whole genome shotgun (WGS) entry which is preliminary data.</text>
</comment>
<dbReference type="EMBL" id="JBIYDN010000016">
    <property type="protein sequence ID" value="MFK4444897.1"/>
    <property type="molecule type" value="Genomic_DNA"/>
</dbReference>
<sequence>MTLPRPLRAAAVVILLSFNAVGAPSVARAADLTVTAYGGAWEQAYRKCFVQPFEKQTGKTVDVILGSPMQWINQVGANPAHPPIDVMVGLVDSGEIARERGLVDKISDAEIPNLKQLKPNMLGYGKGYGFPIAFGDFGLMYSKKAVPNPPQTWKEFVDGTVAGKWHAGLPGISYVATAQGVIGLFATVYGGSLDNVQPGLDQVKRMKASGNVSFYSEPNSPLISLRSGDIDIAMYFDGRAWAEHDANNPDIGYLNPRPGAVAFPTMVQKVKNGSPLGYQFMNVLASAEGQSCFANLLQYSASNRDVKYSDQVRSRIAKDDDSLWLSFDVVSKKTPEWVEMWNKQIGR</sequence>
<evidence type="ECO:0000313" key="4">
    <source>
        <dbReference type="Proteomes" id="UP001620514"/>
    </source>
</evidence>
<dbReference type="Gene3D" id="3.40.190.10">
    <property type="entry name" value="Periplasmic binding protein-like II"/>
    <property type="match status" value="2"/>
</dbReference>
<dbReference type="PANTHER" id="PTHR30006">
    <property type="entry name" value="THIAMINE-BINDING PERIPLASMIC PROTEIN-RELATED"/>
    <property type="match status" value="1"/>
</dbReference>
<feature type="chain" id="PRO_5046088661" evidence="2">
    <location>
        <begin position="23"/>
        <end position="347"/>
    </location>
</feature>
<organism evidence="3 4">
    <name type="scientific">Caballeronia udeis</name>
    <dbReference type="NCBI Taxonomy" id="1232866"/>
    <lineage>
        <taxon>Bacteria</taxon>
        <taxon>Pseudomonadati</taxon>
        <taxon>Pseudomonadota</taxon>
        <taxon>Betaproteobacteria</taxon>
        <taxon>Burkholderiales</taxon>
        <taxon>Burkholderiaceae</taxon>
        <taxon>Caballeronia</taxon>
    </lineage>
</organism>
<dbReference type="Pfam" id="PF13416">
    <property type="entry name" value="SBP_bac_8"/>
    <property type="match status" value="1"/>
</dbReference>
<proteinExistence type="predicted"/>
<gene>
    <name evidence="3" type="ORF">ABH943_004919</name>
</gene>
<name>A0ABW8MSL9_9BURK</name>
<dbReference type="InterPro" id="IPR006059">
    <property type="entry name" value="SBP"/>
</dbReference>
<evidence type="ECO:0000256" key="2">
    <source>
        <dbReference type="SAM" id="SignalP"/>
    </source>
</evidence>
<protein>
    <submittedName>
        <fullName evidence="3">Spermidine/putrescine transport system substrate-binding protein</fullName>
    </submittedName>
</protein>
<feature type="signal peptide" evidence="2">
    <location>
        <begin position="1"/>
        <end position="22"/>
    </location>
</feature>
<reference evidence="3 4" key="1">
    <citation type="submission" date="2024-11" db="EMBL/GenBank/DDBJ databases">
        <title>Using genomics to understand microbial adaptation to soil warming.</title>
        <authorList>
            <person name="Deangelis K.M. PhD."/>
        </authorList>
    </citation>
    <scope>NUCLEOTIDE SEQUENCE [LARGE SCALE GENOMIC DNA]</scope>
    <source>
        <strain evidence="3 4">GAS97</strain>
    </source>
</reference>
<dbReference type="SUPFAM" id="SSF53850">
    <property type="entry name" value="Periplasmic binding protein-like II"/>
    <property type="match status" value="1"/>
</dbReference>
<dbReference type="RefSeq" id="WP_404609966.1">
    <property type="nucleotide sequence ID" value="NZ_JBIYDN010000016.1"/>
</dbReference>
<evidence type="ECO:0000256" key="1">
    <source>
        <dbReference type="ARBA" id="ARBA00022729"/>
    </source>
</evidence>
<dbReference type="PANTHER" id="PTHR30006:SF2">
    <property type="entry name" value="ABC TRANSPORTER SUBSTRATE-BINDING PROTEIN"/>
    <property type="match status" value="1"/>
</dbReference>